<dbReference type="GO" id="GO:0006355">
    <property type="term" value="P:regulation of DNA-templated transcription"/>
    <property type="evidence" value="ECO:0007669"/>
    <property type="project" value="InterPro"/>
</dbReference>
<dbReference type="EMBL" id="CP014136">
    <property type="protein sequence ID" value="ATA22462.1"/>
    <property type="molecule type" value="Genomic_DNA"/>
</dbReference>
<evidence type="ECO:0000259" key="2">
    <source>
        <dbReference type="PROSITE" id="PS50043"/>
    </source>
</evidence>
<dbReference type="PROSITE" id="PS50043">
    <property type="entry name" value="HTH_LUXR_2"/>
    <property type="match status" value="1"/>
</dbReference>
<dbReference type="SMART" id="SM00421">
    <property type="entry name" value="HTH_LUXR"/>
    <property type="match status" value="1"/>
</dbReference>
<organism evidence="3 4">
    <name type="scientific">Gibbsiella quercinecans</name>
    <dbReference type="NCBI Taxonomy" id="929813"/>
    <lineage>
        <taxon>Bacteria</taxon>
        <taxon>Pseudomonadati</taxon>
        <taxon>Pseudomonadota</taxon>
        <taxon>Gammaproteobacteria</taxon>
        <taxon>Enterobacterales</taxon>
        <taxon>Yersiniaceae</taxon>
        <taxon>Gibbsiella</taxon>
    </lineage>
</organism>
<dbReference type="GO" id="GO:0003677">
    <property type="term" value="F:DNA binding"/>
    <property type="evidence" value="ECO:0007669"/>
    <property type="project" value="UniProtKB-KW"/>
</dbReference>
<evidence type="ECO:0000256" key="1">
    <source>
        <dbReference type="ARBA" id="ARBA00023125"/>
    </source>
</evidence>
<dbReference type="OrthoDB" id="9802186at2"/>
<dbReference type="Proteomes" id="UP000217182">
    <property type="component" value="Chromosome"/>
</dbReference>
<feature type="domain" description="HTH luxR-type" evidence="2">
    <location>
        <begin position="83"/>
        <end position="148"/>
    </location>
</feature>
<keyword evidence="4" id="KW-1185">Reference proteome</keyword>
<name>A0A250B935_9GAMM</name>
<dbReference type="InterPro" id="IPR016032">
    <property type="entry name" value="Sig_transdc_resp-reg_C-effctor"/>
</dbReference>
<keyword evidence="1" id="KW-0238">DNA-binding</keyword>
<dbReference type="KEGG" id="gqu:AWC35_14400"/>
<dbReference type="InterPro" id="IPR036388">
    <property type="entry name" value="WH-like_DNA-bd_sf"/>
</dbReference>
<sequence length="148" mass="16404">MDFPRKIYLFNEYVLFLNYLRCCNPNLKTLFFIDNASPLALSLIARTSPDALLHKGEKLPTVRDACLGLLQQRKPAGGGRLWGMPKPAAITRGEALVLSEVSRSANVATVARRLNLNPKTVYAHLGSAGRKLGLRNRVELLKMIASCR</sequence>
<proteinExistence type="predicted"/>
<reference evidence="3 4" key="1">
    <citation type="submission" date="2016-01" db="EMBL/GenBank/DDBJ databases">
        <authorList>
            <person name="Oliw E.H."/>
        </authorList>
    </citation>
    <scope>NUCLEOTIDE SEQUENCE [LARGE SCALE GENOMIC DNA]</scope>
    <source>
        <strain evidence="3 4">FRB97</strain>
    </source>
</reference>
<evidence type="ECO:0000313" key="3">
    <source>
        <dbReference type="EMBL" id="ATA22462.1"/>
    </source>
</evidence>
<dbReference type="InterPro" id="IPR000792">
    <property type="entry name" value="Tscrpt_reg_LuxR_C"/>
</dbReference>
<dbReference type="SUPFAM" id="SSF46894">
    <property type="entry name" value="C-terminal effector domain of the bipartite response regulators"/>
    <property type="match status" value="1"/>
</dbReference>
<accession>A0A250B935</accession>
<dbReference type="Pfam" id="PF00196">
    <property type="entry name" value="GerE"/>
    <property type="match status" value="1"/>
</dbReference>
<gene>
    <name evidence="3" type="ORF">AWC35_14400</name>
</gene>
<evidence type="ECO:0000313" key="4">
    <source>
        <dbReference type="Proteomes" id="UP000217182"/>
    </source>
</evidence>
<protein>
    <recommendedName>
        <fullName evidence="2">HTH luxR-type domain-containing protein</fullName>
    </recommendedName>
</protein>
<dbReference type="AlphaFoldDB" id="A0A250B935"/>
<dbReference type="Gene3D" id="1.10.10.10">
    <property type="entry name" value="Winged helix-like DNA-binding domain superfamily/Winged helix DNA-binding domain"/>
    <property type="match status" value="1"/>
</dbReference>